<accession>A0A6L9L1I3</accession>
<gene>
    <name evidence="1" type="ORF">GK108_05630</name>
</gene>
<proteinExistence type="predicted"/>
<name>A0A6L9L1I3_9BACT</name>
<dbReference type="RefSeq" id="WP_163944188.1">
    <property type="nucleotide sequence ID" value="NZ_JAAFZH010000002.1"/>
</dbReference>
<dbReference type="Proteomes" id="UP000474175">
    <property type="component" value="Unassembled WGS sequence"/>
</dbReference>
<keyword evidence="2" id="KW-1185">Reference proteome</keyword>
<comment type="caution">
    <text evidence="1">The sequence shown here is derived from an EMBL/GenBank/DDBJ whole genome shotgun (WGS) entry which is preliminary data.</text>
</comment>
<sequence>MRLLFYFTSILCFSSQPIHGQTTYPDLPEQDYAIYTTIINEFPNCSDTTYAYRQNKLLFIHATTEEKSPYGFRFDFAKAQQELAHFLRPQSLIHREPTFYKDLDWQRFLASVDSSSFSRHTLSRTIDAQCQQTALWTDEKEQYYFSKETYMKRGFYALRNDYDNFGGIVRFSKVAYSEDATKAICYYSEITDGKAGAGYLLFLGKWSNGWKILGKAMLWIV</sequence>
<evidence type="ECO:0000313" key="2">
    <source>
        <dbReference type="Proteomes" id="UP000474175"/>
    </source>
</evidence>
<organism evidence="1 2">
    <name type="scientific">Spirosoma terrae</name>
    <dbReference type="NCBI Taxonomy" id="1968276"/>
    <lineage>
        <taxon>Bacteria</taxon>
        <taxon>Pseudomonadati</taxon>
        <taxon>Bacteroidota</taxon>
        <taxon>Cytophagia</taxon>
        <taxon>Cytophagales</taxon>
        <taxon>Cytophagaceae</taxon>
        <taxon>Spirosoma</taxon>
    </lineage>
</organism>
<reference evidence="1 2" key="1">
    <citation type="submission" date="2020-02" db="EMBL/GenBank/DDBJ databases">
        <title>Draft genome sequence of two Spirosoma agri KCTC 52727 and Spirosoma terrae KCTC 52035.</title>
        <authorList>
            <person name="Rojas J."/>
            <person name="Ambika Manirajan B."/>
            <person name="Suarez C."/>
            <person name="Ratering S."/>
            <person name="Schnell S."/>
        </authorList>
    </citation>
    <scope>NUCLEOTIDE SEQUENCE [LARGE SCALE GENOMIC DNA]</scope>
    <source>
        <strain evidence="1 2">KCTC 52035</strain>
    </source>
</reference>
<dbReference type="EMBL" id="JAAFZH010000002">
    <property type="protein sequence ID" value="NDU94346.1"/>
    <property type="molecule type" value="Genomic_DNA"/>
</dbReference>
<dbReference type="AlphaFoldDB" id="A0A6L9L1I3"/>
<evidence type="ECO:0000313" key="1">
    <source>
        <dbReference type="EMBL" id="NDU94346.1"/>
    </source>
</evidence>
<protein>
    <submittedName>
        <fullName evidence="1">Uncharacterized protein</fullName>
    </submittedName>
</protein>